<accession>A0A8D9C9C7</accession>
<organism evidence="1">
    <name type="scientific">uncultured marine phage</name>
    <dbReference type="NCBI Taxonomy" id="707152"/>
    <lineage>
        <taxon>Viruses</taxon>
        <taxon>environmental samples</taxon>
    </lineage>
</organism>
<evidence type="ECO:0000313" key="1">
    <source>
        <dbReference type="EMBL" id="CAG7581148.1"/>
    </source>
</evidence>
<dbReference type="EMBL" id="OU342829">
    <property type="protein sequence ID" value="CAG7581148.1"/>
    <property type="molecule type" value="Genomic_DNA"/>
</dbReference>
<gene>
    <name evidence="1" type="ORF">SLAVMIC_00698</name>
</gene>
<name>A0A8D9C9C7_9VIRU</name>
<reference evidence="1" key="1">
    <citation type="submission" date="2021-06" db="EMBL/GenBank/DDBJ databases">
        <authorList>
            <person name="Gannon L."/>
            <person name="Redgwell R T."/>
            <person name="Michniewski S."/>
            <person name="Harrison D C."/>
            <person name="Millard A."/>
        </authorList>
    </citation>
    <scope>NUCLEOTIDE SEQUENCE</scope>
</reference>
<sequence>MKRYKKIISDRGDEFYVRFDVGSGYSSGSIYCYLYKKYKIPFLYKKLEWLSMSSLSTTNVNGKILPVVTSCHNVSEISIESKKEITRRVVEKHYAYITEIEKNKKDSEEWDGLLGDSIKREKRLEKLLDKDE</sequence>
<protein>
    <submittedName>
        <fullName evidence="1">Uncharacterized protein</fullName>
    </submittedName>
</protein>
<proteinExistence type="predicted"/>